<protein>
    <recommendedName>
        <fullName evidence="13">Hexosyltransferase</fullName>
    </recommendedName>
</protein>
<evidence type="ECO:0000256" key="7">
    <source>
        <dbReference type="ARBA" id="ARBA00022989"/>
    </source>
</evidence>
<reference evidence="11 12" key="1">
    <citation type="journal article" date="2018" name="Nat. Ecol. Evol.">
        <title>Genomic signatures of mitonuclear coevolution across populations of Tigriopus californicus.</title>
        <authorList>
            <person name="Barreto F.S."/>
            <person name="Watson E.T."/>
            <person name="Lima T.G."/>
            <person name="Willett C.S."/>
            <person name="Edmands S."/>
            <person name="Li W."/>
            <person name="Burton R.S."/>
        </authorList>
    </citation>
    <scope>NUCLEOTIDE SEQUENCE [LARGE SCALE GENOMIC DNA]</scope>
    <source>
        <strain evidence="11 12">San Diego</strain>
    </source>
</reference>
<dbReference type="Gene3D" id="3.90.550.50">
    <property type="match status" value="1"/>
</dbReference>
<proteinExistence type="inferred from homology"/>
<dbReference type="GO" id="GO:0006493">
    <property type="term" value="P:protein O-linked glycosylation"/>
    <property type="evidence" value="ECO:0007669"/>
    <property type="project" value="TreeGrafter"/>
</dbReference>
<evidence type="ECO:0000256" key="9">
    <source>
        <dbReference type="ARBA" id="ARBA00023136"/>
    </source>
</evidence>
<evidence type="ECO:0000256" key="4">
    <source>
        <dbReference type="ARBA" id="ARBA00022679"/>
    </source>
</evidence>
<keyword evidence="6" id="KW-0735">Signal-anchor</keyword>
<dbReference type="PANTHER" id="PTHR11214">
    <property type="entry name" value="BETA-1,3-N-ACETYLGLUCOSAMINYLTRANSFERASE"/>
    <property type="match status" value="1"/>
</dbReference>
<sequence length="633" mass="73372">MGLRSFRKTAFKVGSLVVLLMILYGVLHPETKGKINLNLHITEEYQVQATNLQYPLTNLTHTPTLGRFLACENNVDLVIFVDSWTRDWEQRNCIRNTWGSRRLREFTFAQVFFVVGTNRSDLQIQQQLQWEQDIHNDLIQGDFDESLWNTLYTDLKAIIWLKWFTEHCLRATNILSVNSQAFVDIIALQENIQINNTILTSGFNLVCTSEVVMNATVCQNDTYLISNQTRNHLMEHLEHPFGSELSPAPHFLASLSEEAGLSLISQPNYILSPDLEISDSSPIVMPTDEDEFDSIWAQFLDNHDLDPKKIPPVISQNFSTTSHTTYVIENPNFCTKIWPDIEILAVVHSNPSQGDFRDRIRATWGDPRIYNEVKIRPLFFVGRSPDPVVEDSLQQESFSYGDLVQTDFLDSYKNLTFKAISWMAWVESHCSQVKDLIKTDDDMIVDVFRLSQYLKQMHIMMNSFKGREHLKFHCYYWRYGTIIRDPDKKHYVSQETFSGRRFPAYCSGSAFILSTKISQVLLDNFRQDPHYLWIDDVFITGILAKRAGVKHHSMGRHFILNAKDLKSEKNRRSMIFAHISGRGNHQKRMQVWNDVMSRNQRIFAPCGVKKLDVKPVKKRLGRPSFELIKSLDS</sequence>
<organism evidence="11 12">
    <name type="scientific">Tigriopus californicus</name>
    <name type="common">Marine copepod</name>
    <dbReference type="NCBI Taxonomy" id="6832"/>
    <lineage>
        <taxon>Eukaryota</taxon>
        <taxon>Metazoa</taxon>
        <taxon>Ecdysozoa</taxon>
        <taxon>Arthropoda</taxon>
        <taxon>Crustacea</taxon>
        <taxon>Multicrustacea</taxon>
        <taxon>Hexanauplia</taxon>
        <taxon>Copepoda</taxon>
        <taxon>Harpacticoida</taxon>
        <taxon>Harpacticidae</taxon>
        <taxon>Tigriopus</taxon>
    </lineage>
</organism>
<comment type="caution">
    <text evidence="11">The sequence shown here is derived from an EMBL/GenBank/DDBJ whole genome shotgun (WGS) entry which is preliminary data.</text>
</comment>
<dbReference type="STRING" id="6832.A0A553N6P6"/>
<name>A0A553N6P6_TIGCA</name>
<evidence type="ECO:0000256" key="10">
    <source>
        <dbReference type="ARBA" id="ARBA00023180"/>
    </source>
</evidence>
<dbReference type="InterPro" id="IPR002659">
    <property type="entry name" value="Glyco_trans_31"/>
</dbReference>
<dbReference type="GO" id="GO:0000139">
    <property type="term" value="C:Golgi membrane"/>
    <property type="evidence" value="ECO:0007669"/>
    <property type="project" value="UniProtKB-SubCell"/>
</dbReference>
<gene>
    <name evidence="11" type="ORF">TCAL_11075</name>
</gene>
<keyword evidence="5" id="KW-0812">Transmembrane</keyword>
<keyword evidence="7" id="KW-1133">Transmembrane helix</keyword>
<comment type="subcellular location">
    <subcellularLocation>
        <location evidence="1">Golgi apparatus membrane</location>
        <topology evidence="1">Single-pass type II membrane protein</topology>
    </subcellularLocation>
</comment>
<dbReference type="FunFam" id="3.90.550.50:FF:000001">
    <property type="entry name" value="Hexosyltransferase"/>
    <property type="match status" value="1"/>
</dbReference>
<dbReference type="EMBL" id="VCGU01000459">
    <property type="protein sequence ID" value="TRY61115.1"/>
    <property type="molecule type" value="Genomic_DNA"/>
</dbReference>
<comment type="similarity">
    <text evidence="2">Belongs to the glycosyltransferase 31 family.</text>
</comment>
<evidence type="ECO:0000256" key="1">
    <source>
        <dbReference type="ARBA" id="ARBA00004323"/>
    </source>
</evidence>
<evidence type="ECO:0008006" key="13">
    <source>
        <dbReference type="Google" id="ProtNLM"/>
    </source>
</evidence>
<dbReference type="PANTHER" id="PTHR11214:SF364">
    <property type="entry name" value="HEXOSYLTRANSFERASE"/>
    <property type="match status" value="1"/>
</dbReference>
<dbReference type="Pfam" id="PF01762">
    <property type="entry name" value="Galactosyl_T"/>
    <property type="match status" value="2"/>
</dbReference>
<evidence type="ECO:0000256" key="5">
    <source>
        <dbReference type="ARBA" id="ARBA00022692"/>
    </source>
</evidence>
<accession>A0A553N6P6</accession>
<keyword evidence="4" id="KW-0808">Transferase</keyword>
<keyword evidence="8" id="KW-0333">Golgi apparatus</keyword>
<dbReference type="GO" id="GO:0016758">
    <property type="term" value="F:hexosyltransferase activity"/>
    <property type="evidence" value="ECO:0007669"/>
    <property type="project" value="InterPro"/>
</dbReference>
<evidence type="ECO:0000256" key="8">
    <source>
        <dbReference type="ARBA" id="ARBA00023034"/>
    </source>
</evidence>
<dbReference type="OMA" id="HITEEYQ"/>
<evidence type="ECO:0000256" key="3">
    <source>
        <dbReference type="ARBA" id="ARBA00022676"/>
    </source>
</evidence>
<keyword evidence="9" id="KW-0472">Membrane</keyword>
<evidence type="ECO:0000313" key="12">
    <source>
        <dbReference type="Proteomes" id="UP000318571"/>
    </source>
</evidence>
<dbReference type="Proteomes" id="UP000318571">
    <property type="component" value="Chromosome 8"/>
</dbReference>
<dbReference type="AlphaFoldDB" id="A0A553N6P6"/>
<evidence type="ECO:0000313" key="11">
    <source>
        <dbReference type="EMBL" id="TRY61115.1"/>
    </source>
</evidence>
<keyword evidence="10" id="KW-0325">Glycoprotein</keyword>
<evidence type="ECO:0000256" key="6">
    <source>
        <dbReference type="ARBA" id="ARBA00022968"/>
    </source>
</evidence>
<evidence type="ECO:0000256" key="2">
    <source>
        <dbReference type="ARBA" id="ARBA00008661"/>
    </source>
</evidence>
<keyword evidence="3" id="KW-0328">Glycosyltransferase</keyword>
<keyword evidence="12" id="KW-1185">Reference proteome</keyword>